<accession>A0AAU8JFL4</accession>
<evidence type="ECO:0000256" key="5">
    <source>
        <dbReference type="ARBA" id="ARBA00022777"/>
    </source>
</evidence>
<organism evidence="10">
    <name type="scientific">Planktothricoides raciborskii GIHE-MW2</name>
    <dbReference type="NCBI Taxonomy" id="2792601"/>
    <lineage>
        <taxon>Bacteria</taxon>
        <taxon>Bacillati</taxon>
        <taxon>Cyanobacteriota</taxon>
        <taxon>Cyanophyceae</taxon>
        <taxon>Oscillatoriophycideae</taxon>
        <taxon>Oscillatoriales</taxon>
        <taxon>Oscillatoriaceae</taxon>
        <taxon>Planktothricoides</taxon>
    </lineage>
</organism>
<feature type="compositionally biased region" description="Basic and acidic residues" evidence="8">
    <location>
        <begin position="1"/>
        <end position="10"/>
    </location>
</feature>
<dbReference type="GO" id="GO:0030295">
    <property type="term" value="F:protein kinase activator activity"/>
    <property type="evidence" value="ECO:0007669"/>
    <property type="project" value="TreeGrafter"/>
</dbReference>
<dbReference type="SUPFAM" id="SSF55874">
    <property type="entry name" value="ATPase domain of HSP90 chaperone/DNA topoisomerase II/histidine kinase"/>
    <property type="match status" value="1"/>
</dbReference>
<dbReference type="PANTHER" id="PTHR42878">
    <property type="entry name" value="TWO-COMPONENT HISTIDINE KINASE"/>
    <property type="match status" value="1"/>
</dbReference>
<name>A0AAU8JFL4_9CYAN</name>
<dbReference type="GO" id="GO:0005524">
    <property type="term" value="F:ATP binding"/>
    <property type="evidence" value="ECO:0007669"/>
    <property type="project" value="UniProtKB-KW"/>
</dbReference>
<dbReference type="GO" id="GO:0000155">
    <property type="term" value="F:phosphorelay sensor kinase activity"/>
    <property type="evidence" value="ECO:0007669"/>
    <property type="project" value="InterPro"/>
</dbReference>
<dbReference type="Gene3D" id="3.30.565.10">
    <property type="entry name" value="Histidine kinase-like ATPase, C-terminal domain"/>
    <property type="match status" value="1"/>
</dbReference>
<dbReference type="InterPro" id="IPR003594">
    <property type="entry name" value="HATPase_dom"/>
</dbReference>
<dbReference type="PANTHER" id="PTHR42878:SF7">
    <property type="entry name" value="SENSOR HISTIDINE KINASE GLRK"/>
    <property type="match status" value="1"/>
</dbReference>
<dbReference type="InterPro" id="IPR036097">
    <property type="entry name" value="HisK_dim/P_sf"/>
</dbReference>
<evidence type="ECO:0000256" key="8">
    <source>
        <dbReference type="SAM" id="MobiDB-lite"/>
    </source>
</evidence>
<feature type="domain" description="Histidine kinase" evidence="9">
    <location>
        <begin position="224"/>
        <end position="428"/>
    </location>
</feature>
<dbReference type="InterPro" id="IPR005467">
    <property type="entry name" value="His_kinase_dom"/>
</dbReference>
<evidence type="ECO:0000256" key="4">
    <source>
        <dbReference type="ARBA" id="ARBA00022741"/>
    </source>
</evidence>
<dbReference type="InterPro" id="IPR036890">
    <property type="entry name" value="HATPase_C_sf"/>
</dbReference>
<dbReference type="GO" id="GO:0000156">
    <property type="term" value="F:phosphorelay response regulator activity"/>
    <property type="evidence" value="ECO:0007669"/>
    <property type="project" value="TreeGrafter"/>
</dbReference>
<sequence>MQKLSLDRHLSSGMVGSQALPRSPSASPNASPKLSGNLVKVCQRQLAQLVEQLPLLGAWLVFRDRPSPLGNRHRMAVVREERPGFDRQILSEIESELWLHYVDSDRQNVPPDLYFYPLVATDATDKSDIENSGELLAYSPETNSANFAAIAPQKALSLNGDRFWISDDPSVDEYLLLWAHQPLSAAEQQATAQRVELLSDYLVMGRDHERQQEEIQLLEIAIGRSEHQLRNYLGMIGLYAQNLNWGLSDPIFKEQAMIIGDTVRNMSQNLTQLLNYTKPKKNHIKVQNFQQIIEKIYRLFENKLAEKKVSFFWEKSPLEFEFEPWQIEQVFENLLSNAIEFSPVGGVVNCHWRLFRNEVMIKMSDRGPGFAPEYLKNAFTPYYSKRPGGTGLGLAIAKKIILDHQGSIWLENLPEGGGQVSVVLPRYAR</sequence>
<protein>
    <recommendedName>
        <fullName evidence="2">histidine kinase</fullName>
        <ecNumber evidence="2">2.7.13.3</ecNumber>
    </recommendedName>
</protein>
<dbReference type="AlphaFoldDB" id="A0AAU8JFL4"/>
<dbReference type="SMART" id="SM00387">
    <property type="entry name" value="HATPase_c"/>
    <property type="match status" value="1"/>
</dbReference>
<keyword evidence="6" id="KW-0067">ATP-binding</keyword>
<proteinExistence type="predicted"/>
<dbReference type="InterPro" id="IPR004358">
    <property type="entry name" value="Sig_transdc_His_kin-like_C"/>
</dbReference>
<evidence type="ECO:0000256" key="7">
    <source>
        <dbReference type="ARBA" id="ARBA00023012"/>
    </source>
</evidence>
<feature type="compositionally biased region" description="Low complexity" evidence="8">
    <location>
        <begin position="19"/>
        <end position="32"/>
    </location>
</feature>
<evidence type="ECO:0000256" key="6">
    <source>
        <dbReference type="ARBA" id="ARBA00022840"/>
    </source>
</evidence>
<evidence type="ECO:0000256" key="2">
    <source>
        <dbReference type="ARBA" id="ARBA00012438"/>
    </source>
</evidence>
<reference evidence="10" key="1">
    <citation type="submission" date="2024-07" db="EMBL/GenBank/DDBJ databases">
        <authorList>
            <person name="Kim Y.J."/>
            <person name="Jeong J.Y."/>
        </authorList>
    </citation>
    <scope>NUCLEOTIDE SEQUENCE</scope>
    <source>
        <strain evidence="10">GIHE-MW2</strain>
    </source>
</reference>
<evidence type="ECO:0000256" key="1">
    <source>
        <dbReference type="ARBA" id="ARBA00000085"/>
    </source>
</evidence>
<keyword evidence="4" id="KW-0547">Nucleotide-binding</keyword>
<dbReference type="SUPFAM" id="SSF47384">
    <property type="entry name" value="Homodimeric domain of signal transducing histidine kinase"/>
    <property type="match status" value="1"/>
</dbReference>
<keyword evidence="7" id="KW-0902">Two-component regulatory system</keyword>
<keyword evidence="3" id="KW-0808">Transferase</keyword>
<feature type="region of interest" description="Disordered" evidence="8">
    <location>
        <begin position="1"/>
        <end position="32"/>
    </location>
</feature>
<evidence type="ECO:0000256" key="3">
    <source>
        <dbReference type="ARBA" id="ARBA00022679"/>
    </source>
</evidence>
<dbReference type="EMBL" id="CP159837">
    <property type="protein sequence ID" value="XCM37568.1"/>
    <property type="molecule type" value="Genomic_DNA"/>
</dbReference>
<dbReference type="Pfam" id="PF02518">
    <property type="entry name" value="HATPase_c"/>
    <property type="match status" value="1"/>
</dbReference>
<dbReference type="InterPro" id="IPR050351">
    <property type="entry name" value="BphY/WalK/GraS-like"/>
</dbReference>
<dbReference type="RefSeq" id="WP_354635540.1">
    <property type="nucleotide sequence ID" value="NZ_CP159837.1"/>
</dbReference>
<comment type="catalytic activity">
    <reaction evidence="1">
        <text>ATP + protein L-histidine = ADP + protein N-phospho-L-histidine.</text>
        <dbReference type="EC" id="2.7.13.3"/>
    </reaction>
</comment>
<dbReference type="GO" id="GO:0007234">
    <property type="term" value="P:osmosensory signaling via phosphorelay pathway"/>
    <property type="evidence" value="ECO:0007669"/>
    <property type="project" value="TreeGrafter"/>
</dbReference>
<dbReference type="EC" id="2.7.13.3" evidence="2"/>
<evidence type="ECO:0000313" key="10">
    <source>
        <dbReference type="EMBL" id="XCM37568.1"/>
    </source>
</evidence>
<gene>
    <name evidence="10" type="ORF">ABWT76_000336</name>
</gene>
<dbReference type="CDD" id="cd00075">
    <property type="entry name" value="HATPase"/>
    <property type="match status" value="1"/>
</dbReference>
<dbReference type="PROSITE" id="PS50109">
    <property type="entry name" value="HIS_KIN"/>
    <property type="match status" value="1"/>
</dbReference>
<keyword evidence="5 10" id="KW-0418">Kinase</keyword>
<dbReference type="PRINTS" id="PR00344">
    <property type="entry name" value="BCTRLSENSOR"/>
</dbReference>
<evidence type="ECO:0000259" key="9">
    <source>
        <dbReference type="PROSITE" id="PS50109"/>
    </source>
</evidence>